<dbReference type="Proteomes" id="UP001341840">
    <property type="component" value="Unassembled WGS sequence"/>
</dbReference>
<name>A0ABU6TIL9_9FABA</name>
<sequence length="200" mass="22208">MINTALDSHLFFRLANHSFTVVSVDVSYTTPYLTDLIIISPGQTVDTLFTANQSNGSYYMAAAPYNVGIPSIDKTTTRAIVFYETTSQLGIMPVLPIIEDTAAAFTFYSNLTSLVGGPHWGPMPRNVDERMFITVGLGLKNCPKDTICEGPRKEKFSASMNNESFVLPKGKRFSMLEAFYYNVSGVFATDFPDHPVWIDF</sequence>
<evidence type="ECO:0000313" key="3">
    <source>
        <dbReference type="Proteomes" id="UP001341840"/>
    </source>
</evidence>
<evidence type="ECO:0000313" key="2">
    <source>
        <dbReference type="EMBL" id="MED6148205.1"/>
    </source>
</evidence>
<dbReference type="PANTHER" id="PTHR11709:SF312">
    <property type="entry name" value="LACCASE"/>
    <property type="match status" value="1"/>
</dbReference>
<accession>A0ABU6TIL9</accession>
<dbReference type="InterPro" id="IPR008972">
    <property type="entry name" value="Cupredoxin"/>
</dbReference>
<comment type="caution">
    <text evidence="2">The sequence shown here is derived from an EMBL/GenBank/DDBJ whole genome shotgun (WGS) entry which is preliminary data.</text>
</comment>
<feature type="domain" description="Plastocyanin-like" evidence="1">
    <location>
        <begin position="2"/>
        <end position="84"/>
    </location>
</feature>
<evidence type="ECO:0000259" key="1">
    <source>
        <dbReference type="Pfam" id="PF00394"/>
    </source>
</evidence>
<gene>
    <name evidence="2" type="ORF">PIB30_050877</name>
</gene>
<proteinExistence type="predicted"/>
<organism evidence="2 3">
    <name type="scientific">Stylosanthes scabra</name>
    <dbReference type="NCBI Taxonomy" id="79078"/>
    <lineage>
        <taxon>Eukaryota</taxon>
        <taxon>Viridiplantae</taxon>
        <taxon>Streptophyta</taxon>
        <taxon>Embryophyta</taxon>
        <taxon>Tracheophyta</taxon>
        <taxon>Spermatophyta</taxon>
        <taxon>Magnoliopsida</taxon>
        <taxon>eudicotyledons</taxon>
        <taxon>Gunneridae</taxon>
        <taxon>Pentapetalae</taxon>
        <taxon>rosids</taxon>
        <taxon>fabids</taxon>
        <taxon>Fabales</taxon>
        <taxon>Fabaceae</taxon>
        <taxon>Papilionoideae</taxon>
        <taxon>50 kb inversion clade</taxon>
        <taxon>dalbergioids sensu lato</taxon>
        <taxon>Dalbergieae</taxon>
        <taxon>Pterocarpus clade</taxon>
        <taxon>Stylosanthes</taxon>
    </lineage>
</organism>
<dbReference type="Pfam" id="PF00394">
    <property type="entry name" value="Cu-oxidase"/>
    <property type="match status" value="1"/>
</dbReference>
<dbReference type="SUPFAM" id="SSF49503">
    <property type="entry name" value="Cupredoxins"/>
    <property type="match status" value="1"/>
</dbReference>
<reference evidence="2 3" key="1">
    <citation type="journal article" date="2023" name="Plants (Basel)">
        <title>Bridging the Gap: Combining Genomics and Transcriptomics Approaches to Understand Stylosanthes scabra, an Orphan Legume from the Brazilian Caatinga.</title>
        <authorList>
            <person name="Ferreira-Neto J.R.C."/>
            <person name="da Silva M.D."/>
            <person name="Binneck E."/>
            <person name="de Melo N.F."/>
            <person name="da Silva R.H."/>
            <person name="de Melo A.L.T.M."/>
            <person name="Pandolfi V."/>
            <person name="Bustamante F.O."/>
            <person name="Brasileiro-Vidal A.C."/>
            <person name="Benko-Iseppon A.M."/>
        </authorList>
    </citation>
    <scope>NUCLEOTIDE SEQUENCE [LARGE SCALE GENOMIC DNA]</scope>
    <source>
        <tissue evidence="2">Leaves</tissue>
    </source>
</reference>
<feature type="non-terminal residue" evidence="2">
    <location>
        <position position="200"/>
    </location>
</feature>
<dbReference type="PANTHER" id="PTHR11709">
    <property type="entry name" value="MULTI-COPPER OXIDASE"/>
    <property type="match status" value="1"/>
</dbReference>
<dbReference type="EMBL" id="JASCZI010090975">
    <property type="protein sequence ID" value="MED6148205.1"/>
    <property type="molecule type" value="Genomic_DNA"/>
</dbReference>
<dbReference type="Gene3D" id="2.60.40.420">
    <property type="entry name" value="Cupredoxins - blue copper proteins"/>
    <property type="match status" value="1"/>
</dbReference>
<protein>
    <recommendedName>
        <fullName evidence="1">Plastocyanin-like domain-containing protein</fullName>
    </recommendedName>
</protein>
<dbReference type="InterPro" id="IPR045087">
    <property type="entry name" value="Cu-oxidase_fam"/>
</dbReference>
<keyword evidence="3" id="KW-1185">Reference proteome</keyword>
<dbReference type="InterPro" id="IPR001117">
    <property type="entry name" value="Cu-oxidase_2nd"/>
</dbReference>